<feature type="compositionally biased region" description="Basic and acidic residues" evidence="3">
    <location>
        <begin position="151"/>
        <end position="167"/>
    </location>
</feature>
<organism evidence="4 5">
    <name type="scientific">Cervus elaphus hippelaphus</name>
    <name type="common">European red deer</name>
    <dbReference type="NCBI Taxonomy" id="46360"/>
    <lineage>
        <taxon>Eukaryota</taxon>
        <taxon>Metazoa</taxon>
        <taxon>Chordata</taxon>
        <taxon>Craniata</taxon>
        <taxon>Vertebrata</taxon>
        <taxon>Euteleostomi</taxon>
        <taxon>Mammalia</taxon>
        <taxon>Eutheria</taxon>
        <taxon>Laurasiatheria</taxon>
        <taxon>Artiodactyla</taxon>
        <taxon>Ruminantia</taxon>
        <taxon>Pecora</taxon>
        <taxon>Cervidae</taxon>
        <taxon>Cervinae</taxon>
        <taxon>Cervus</taxon>
    </lineage>
</organism>
<dbReference type="OrthoDB" id="425555at2759"/>
<dbReference type="Proteomes" id="UP000242450">
    <property type="component" value="Chromosome X"/>
</dbReference>
<keyword evidence="2" id="KW-0175">Coiled coil</keyword>
<feature type="compositionally biased region" description="Basic and acidic residues" evidence="3">
    <location>
        <begin position="197"/>
        <end position="222"/>
    </location>
</feature>
<reference evidence="4 5" key="1">
    <citation type="journal article" date="2018" name="Mol. Genet. Genomics">
        <title>The red deer Cervus elaphus genome CerEla1.0: sequencing, annotating, genes, and chromosomes.</title>
        <authorList>
            <person name="Bana N.A."/>
            <person name="Nyiri A."/>
            <person name="Nagy J."/>
            <person name="Frank K."/>
            <person name="Nagy T."/>
            <person name="Steger V."/>
            <person name="Schiller M."/>
            <person name="Lakatos P."/>
            <person name="Sugar L."/>
            <person name="Horn P."/>
            <person name="Barta E."/>
            <person name="Orosz L."/>
        </authorList>
    </citation>
    <scope>NUCLEOTIDE SEQUENCE [LARGE SCALE GENOMIC DNA]</scope>
    <source>
        <strain evidence="4">Hungarian</strain>
    </source>
</reference>
<evidence type="ECO:0000313" key="5">
    <source>
        <dbReference type="Proteomes" id="UP000242450"/>
    </source>
</evidence>
<name>A0A212C0R8_CEREH</name>
<dbReference type="AlphaFoldDB" id="A0A212C0R8"/>
<protein>
    <submittedName>
        <fullName evidence="4">Uncharacterized protein</fullName>
    </submittedName>
</protein>
<dbReference type="EMBL" id="MKHE01000034">
    <property type="protein sequence ID" value="OWJ99590.1"/>
    <property type="molecule type" value="Genomic_DNA"/>
</dbReference>
<dbReference type="PANTHER" id="PTHR16127">
    <property type="entry name" value="TAXILIN"/>
    <property type="match status" value="1"/>
</dbReference>
<dbReference type="InterPro" id="IPR026183">
    <property type="entry name" value="Taxilin_fam"/>
</dbReference>
<evidence type="ECO:0000256" key="3">
    <source>
        <dbReference type="SAM" id="MobiDB-lite"/>
    </source>
</evidence>
<feature type="region of interest" description="Disordered" evidence="3">
    <location>
        <begin position="149"/>
        <end position="222"/>
    </location>
</feature>
<accession>A0A212C0R8</accession>
<evidence type="ECO:0000313" key="4">
    <source>
        <dbReference type="EMBL" id="OWJ99590.1"/>
    </source>
</evidence>
<dbReference type="PANTHER" id="PTHR16127:SF14">
    <property type="entry name" value="GAMMA-TAXILIN"/>
    <property type="match status" value="1"/>
</dbReference>
<feature type="coiled-coil region" evidence="2">
    <location>
        <begin position="16"/>
        <end position="78"/>
    </location>
</feature>
<comment type="caution">
    <text evidence="4">The sequence shown here is derived from an EMBL/GenBank/DDBJ whole genome shotgun (WGS) entry which is preliminary data.</text>
</comment>
<evidence type="ECO:0000256" key="1">
    <source>
        <dbReference type="ARBA" id="ARBA00009550"/>
    </source>
</evidence>
<feature type="region of interest" description="Disordered" evidence="3">
    <location>
        <begin position="111"/>
        <end position="136"/>
    </location>
</feature>
<proteinExistence type="inferred from homology"/>
<dbReference type="GO" id="GO:0019905">
    <property type="term" value="F:syntaxin binding"/>
    <property type="evidence" value="ECO:0007669"/>
    <property type="project" value="InterPro"/>
</dbReference>
<gene>
    <name evidence="4" type="ORF">Celaphus_00009449</name>
</gene>
<dbReference type="Pfam" id="PF09728">
    <property type="entry name" value="Taxilin"/>
    <property type="match status" value="1"/>
</dbReference>
<keyword evidence="5" id="KW-1185">Reference proteome</keyword>
<evidence type="ECO:0000256" key="2">
    <source>
        <dbReference type="SAM" id="Coils"/>
    </source>
</evidence>
<sequence>NRFQPNPPPIIWHHNKTLKEENMQQAREEEERWKEATAHFQITLNEIQAQLEQHDIHNAKLRQENIELGEKLKKLIEQYGYSCSVHSRRGEGWGGDGEPKRSVLPNAWKHRRKCQSLSGDHRRTTHSLTRNGAGPRVAGSLRTEALTAIPEHSHREYQSSEGAKESSSKSLCYSRHGVEDWSRHPHTRLLNLPTGKKIQEGERSFRTTEAEAKPLEEPKHET</sequence>
<comment type="similarity">
    <text evidence="1">Belongs to the taxilin family.</text>
</comment>
<dbReference type="GO" id="GO:0051726">
    <property type="term" value="P:regulation of cell cycle"/>
    <property type="evidence" value="ECO:0007669"/>
    <property type="project" value="TreeGrafter"/>
</dbReference>
<feature type="non-terminal residue" evidence="4">
    <location>
        <position position="1"/>
    </location>
</feature>